<keyword evidence="4" id="KW-0472">Membrane</keyword>
<dbReference type="PANTHER" id="PTHR24198">
    <property type="entry name" value="ANKYRIN REPEAT AND PROTEIN KINASE DOMAIN-CONTAINING PROTEIN"/>
    <property type="match status" value="1"/>
</dbReference>
<evidence type="ECO:0000256" key="1">
    <source>
        <dbReference type="ARBA" id="ARBA00022737"/>
    </source>
</evidence>
<dbReference type="PANTHER" id="PTHR24198:SF165">
    <property type="entry name" value="ANKYRIN REPEAT-CONTAINING PROTEIN-RELATED"/>
    <property type="match status" value="1"/>
</dbReference>
<feature type="transmembrane region" description="Helical" evidence="4">
    <location>
        <begin position="129"/>
        <end position="154"/>
    </location>
</feature>
<feature type="repeat" description="ANK" evidence="3">
    <location>
        <begin position="44"/>
        <end position="76"/>
    </location>
</feature>
<dbReference type="AlphaFoldDB" id="A0A2B7XQ45"/>
<dbReference type="Gene3D" id="1.25.40.20">
    <property type="entry name" value="Ankyrin repeat-containing domain"/>
    <property type="match status" value="2"/>
</dbReference>
<evidence type="ECO:0000256" key="3">
    <source>
        <dbReference type="PROSITE-ProRule" id="PRU00023"/>
    </source>
</evidence>
<dbReference type="PROSITE" id="PS50297">
    <property type="entry name" value="ANK_REP_REGION"/>
    <property type="match status" value="1"/>
</dbReference>
<evidence type="ECO:0000313" key="5">
    <source>
        <dbReference type="EMBL" id="PGH11079.1"/>
    </source>
</evidence>
<keyword evidence="6" id="KW-1185">Reference proteome</keyword>
<sequence length="534" mass="60154">MHNQTRDPPDSNQLLALFHAVALNRLNQLQVLLINGADPNVRFNGITPVHLAVRLLHPTAALLLLEFGANPNSRNSREGYITPLHALLQDFMTIAAAIPEKTNEGTDFLGRRCHRGEQHPRELMQRRSVIIRLLLLYGVGPAACCVDGFTPLMMSMVSPVPDSESVFALLIQGGITLNDRTTRGETVLYIAARMKDVSWLRRILPIAGSPLINFRDNLLSTSLFLAVQDADVPEAVEVLLSNSADVGLRGMLNLSSLDIAALEGNERSLNVLLDHITNLPISERRRVLTGKDTWGRTPIHICLGSDDFELACNYVRRVLKLEKVFSFHSLMSRDYFEATPIDYACKRPKPTADKDLMLSSLKAYQSLQKVLNEPSHKDNARCYDAPEFSIPEKGLTPVEEEWENVLEEWGREDGLKSKRVLLAMNYLGTVTERRGRLKRAQDLYYRGWTLARSGLGDQSFFTQDFACKFLRVSRDRGVDECVIAKITKWHELHGRSTLKPGLLKLLHSHEDEGKIASKLNIDDIEDRTSRQCDR</sequence>
<proteinExistence type="predicted"/>
<dbReference type="SUPFAM" id="SSF48403">
    <property type="entry name" value="Ankyrin repeat"/>
    <property type="match status" value="1"/>
</dbReference>
<dbReference type="EMBL" id="PDNB01000078">
    <property type="protein sequence ID" value="PGH11079.1"/>
    <property type="molecule type" value="Genomic_DNA"/>
</dbReference>
<dbReference type="InterPro" id="IPR036770">
    <property type="entry name" value="Ankyrin_rpt-contain_sf"/>
</dbReference>
<dbReference type="Proteomes" id="UP000223968">
    <property type="component" value="Unassembled WGS sequence"/>
</dbReference>
<keyword evidence="4" id="KW-0812">Transmembrane</keyword>
<evidence type="ECO:0000256" key="4">
    <source>
        <dbReference type="SAM" id="Phobius"/>
    </source>
</evidence>
<dbReference type="PROSITE" id="PS50088">
    <property type="entry name" value="ANK_REPEAT"/>
    <property type="match status" value="1"/>
</dbReference>
<accession>A0A2B7XQ45</accession>
<name>A0A2B7XQ45_9EURO</name>
<keyword evidence="2 3" id="KW-0040">ANK repeat</keyword>
<dbReference type="Pfam" id="PF00023">
    <property type="entry name" value="Ank"/>
    <property type="match status" value="1"/>
</dbReference>
<reference evidence="5 6" key="1">
    <citation type="submission" date="2017-10" db="EMBL/GenBank/DDBJ databases">
        <title>Comparative genomics in systemic dimorphic fungi from Ajellomycetaceae.</title>
        <authorList>
            <person name="Munoz J.F."/>
            <person name="Mcewen J.G."/>
            <person name="Clay O.K."/>
            <person name="Cuomo C.A."/>
        </authorList>
    </citation>
    <scope>NUCLEOTIDE SEQUENCE [LARGE SCALE GENOMIC DNA]</scope>
    <source>
        <strain evidence="5 6">UAMH5409</strain>
    </source>
</reference>
<protein>
    <submittedName>
        <fullName evidence="5">Uncharacterized protein</fullName>
    </submittedName>
</protein>
<keyword evidence="4" id="KW-1133">Transmembrane helix</keyword>
<comment type="caution">
    <text evidence="5">The sequence shown here is derived from an EMBL/GenBank/DDBJ whole genome shotgun (WGS) entry which is preliminary data.</text>
</comment>
<dbReference type="STRING" id="1447875.A0A2B7XQ45"/>
<keyword evidence="1" id="KW-0677">Repeat</keyword>
<dbReference type="InterPro" id="IPR002110">
    <property type="entry name" value="Ankyrin_rpt"/>
</dbReference>
<organism evidence="5 6">
    <name type="scientific">Helicocarpus griseus UAMH5409</name>
    <dbReference type="NCBI Taxonomy" id="1447875"/>
    <lineage>
        <taxon>Eukaryota</taxon>
        <taxon>Fungi</taxon>
        <taxon>Dikarya</taxon>
        <taxon>Ascomycota</taxon>
        <taxon>Pezizomycotina</taxon>
        <taxon>Eurotiomycetes</taxon>
        <taxon>Eurotiomycetidae</taxon>
        <taxon>Onygenales</taxon>
        <taxon>Ajellomycetaceae</taxon>
        <taxon>Helicocarpus</taxon>
    </lineage>
</organism>
<evidence type="ECO:0000256" key="2">
    <source>
        <dbReference type="ARBA" id="ARBA00023043"/>
    </source>
</evidence>
<evidence type="ECO:0000313" key="6">
    <source>
        <dbReference type="Proteomes" id="UP000223968"/>
    </source>
</evidence>
<dbReference type="SMART" id="SM00248">
    <property type="entry name" value="ANK"/>
    <property type="match status" value="6"/>
</dbReference>
<dbReference type="OrthoDB" id="626167at2759"/>
<gene>
    <name evidence="5" type="ORF">AJ79_05121</name>
</gene>